<evidence type="ECO:0000313" key="2">
    <source>
        <dbReference type="EMBL" id="OKA20775.1"/>
    </source>
</evidence>
<sequence>MELTYSNQLQGFDPDKRYRNPEHFDKPEAGVTSVIVMGNWPNVVAAYEAVGIEVAVEDCAPVLIVDGDCQLDQAELIGMLRAESDTLRTLIVGLEAGEMERPEAGELAIRLFDALDVIRLQINELADQRNHLAQENERLKAEVNAFKPAEGGEIEVLKAKLDAANVSYRANASKDALEKLVADLPKT</sequence>
<dbReference type="Proteomes" id="UP000186677">
    <property type="component" value="Unassembled WGS sequence"/>
</dbReference>
<evidence type="ECO:0000313" key="3">
    <source>
        <dbReference type="Proteomes" id="UP000186677"/>
    </source>
</evidence>
<proteinExistence type="predicted"/>
<comment type="caution">
    <text evidence="2">The sequence shown here is derived from an EMBL/GenBank/DDBJ whole genome shotgun (WGS) entry which is preliminary data.</text>
</comment>
<feature type="coiled-coil region" evidence="1">
    <location>
        <begin position="115"/>
        <end position="142"/>
    </location>
</feature>
<organism evidence="2 3">
    <name type="scientific">Pseudomonas versuta</name>
    <dbReference type="NCBI Taxonomy" id="1788301"/>
    <lineage>
        <taxon>Bacteria</taxon>
        <taxon>Pseudomonadati</taxon>
        <taxon>Pseudomonadota</taxon>
        <taxon>Gammaproteobacteria</taxon>
        <taxon>Pseudomonadales</taxon>
        <taxon>Pseudomonadaceae</taxon>
        <taxon>Pseudomonas</taxon>
    </lineage>
</organism>
<name>A0ABX3E8Q1_9PSED</name>
<keyword evidence="1" id="KW-0175">Coiled coil</keyword>
<gene>
    <name evidence="2" type="ORF">BOH73_13135</name>
</gene>
<accession>A0ABX3E8Q1</accession>
<protein>
    <submittedName>
        <fullName evidence="2">Uncharacterized protein</fullName>
    </submittedName>
</protein>
<keyword evidence="3" id="KW-1185">Reference proteome</keyword>
<dbReference type="EMBL" id="MPJC01000007">
    <property type="protein sequence ID" value="OKA20775.1"/>
    <property type="molecule type" value="Genomic_DNA"/>
</dbReference>
<evidence type="ECO:0000256" key="1">
    <source>
        <dbReference type="SAM" id="Coils"/>
    </source>
</evidence>
<dbReference type="RefSeq" id="WP_060691999.1">
    <property type="nucleotide sequence ID" value="NZ_CP012676.1"/>
</dbReference>
<reference evidence="2 3" key="1">
    <citation type="submission" date="2016-11" db="EMBL/GenBank/DDBJ databases">
        <title>Draft genome of Pseudomonas versuta A4R1.5.</title>
        <authorList>
            <person name="See-Too W.-S."/>
        </authorList>
    </citation>
    <scope>NUCLEOTIDE SEQUENCE [LARGE SCALE GENOMIC DNA]</scope>
    <source>
        <strain evidence="2 3">A4R1.5</strain>
    </source>
</reference>